<gene>
    <name evidence="2" type="ORF">DPX16_22556</name>
</gene>
<name>A0A3N0XJH6_ANAGA</name>
<accession>A0A3N0XJH6</accession>
<dbReference type="AlphaFoldDB" id="A0A3N0XJH6"/>
<sequence length="161" mass="17433">MAGLQEGALAGLGLGLQGKIHHPNSCIRWMLQTEATTERRGGEKSSGVPLDGNKSPCTSEAPAERETTELIPAQTLLASLGAFKGSSGERSSSRSSRVKDCGWRVCKPHLNKGEQMCDRVTRICNTLMKAKAVYGAIMRSPKRPGFETRTLKERTYGAELV</sequence>
<protein>
    <submittedName>
        <fullName evidence="2">Uncharacterized protein</fullName>
    </submittedName>
</protein>
<evidence type="ECO:0000313" key="2">
    <source>
        <dbReference type="EMBL" id="ROI16579.1"/>
    </source>
</evidence>
<feature type="region of interest" description="Disordered" evidence="1">
    <location>
        <begin position="37"/>
        <end position="69"/>
    </location>
</feature>
<keyword evidence="3" id="KW-1185">Reference proteome</keyword>
<dbReference type="Proteomes" id="UP000281406">
    <property type="component" value="Unassembled WGS sequence"/>
</dbReference>
<reference evidence="2 3" key="1">
    <citation type="submission" date="2018-10" db="EMBL/GenBank/DDBJ databases">
        <title>Genome assembly for a Yunnan-Guizhou Plateau 3E fish, Anabarilius grahami (Regan), and its evolutionary and genetic applications.</title>
        <authorList>
            <person name="Jiang W."/>
        </authorList>
    </citation>
    <scope>NUCLEOTIDE SEQUENCE [LARGE SCALE GENOMIC DNA]</scope>
    <source>
        <strain evidence="2">AG-KIZ</strain>
        <tissue evidence="2">Muscle</tissue>
    </source>
</reference>
<organism evidence="2 3">
    <name type="scientific">Anabarilius grahami</name>
    <name type="common">Kanglang fish</name>
    <name type="synonym">Barilius grahami</name>
    <dbReference type="NCBI Taxonomy" id="495550"/>
    <lineage>
        <taxon>Eukaryota</taxon>
        <taxon>Metazoa</taxon>
        <taxon>Chordata</taxon>
        <taxon>Craniata</taxon>
        <taxon>Vertebrata</taxon>
        <taxon>Euteleostomi</taxon>
        <taxon>Actinopterygii</taxon>
        <taxon>Neopterygii</taxon>
        <taxon>Teleostei</taxon>
        <taxon>Ostariophysi</taxon>
        <taxon>Cypriniformes</taxon>
        <taxon>Xenocyprididae</taxon>
        <taxon>Xenocypridinae</taxon>
        <taxon>Xenocypridinae incertae sedis</taxon>
        <taxon>Anabarilius</taxon>
    </lineage>
</organism>
<comment type="caution">
    <text evidence="2">The sequence shown here is derived from an EMBL/GenBank/DDBJ whole genome shotgun (WGS) entry which is preliminary data.</text>
</comment>
<proteinExistence type="predicted"/>
<evidence type="ECO:0000256" key="1">
    <source>
        <dbReference type="SAM" id="MobiDB-lite"/>
    </source>
</evidence>
<dbReference type="EMBL" id="RJVU01074626">
    <property type="protein sequence ID" value="ROI16579.1"/>
    <property type="molecule type" value="Genomic_DNA"/>
</dbReference>
<evidence type="ECO:0000313" key="3">
    <source>
        <dbReference type="Proteomes" id="UP000281406"/>
    </source>
</evidence>